<dbReference type="eggNOG" id="COG0463">
    <property type="taxonomic scope" value="Bacteria"/>
</dbReference>
<protein>
    <submittedName>
        <fullName evidence="11">B-glycosyltransferase-like protein</fullName>
    </submittedName>
</protein>
<dbReference type="CDD" id="cd04187">
    <property type="entry name" value="DPM1_like_bac"/>
    <property type="match status" value="1"/>
</dbReference>
<keyword evidence="3" id="KW-0328">Glycosyltransferase</keyword>
<evidence type="ECO:0000256" key="8">
    <source>
        <dbReference type="ARBA" id="ARBA00038152"/>
    </source>
</evidence>
<dbReference type="PANTHER" id="PTHR48090:SF1">
    <property type="entry name" value="PROPHAGE BACTOPRENOL GLUCOSYL TRANSFERASE HOMOLOG"/>
    <property type="match status" value="1"/>
</dbReference>
<dbReference type="Pfam" id="PF00535">
    <property type="entry name" value="Glycos_transf_2"/>
    <property type="match status" value="1"/>
</dbReference>
<dbReference type="PANTHER" id="PTHR48090">
    <property type="entry name" value="UNDECAPRENYL-PHOSPHATE 4-DEOXY-4-FORMAMIDO-L-ARABINOSE TRANSFERASE-RELATED"/>
    <property type="match status" value="1"/>
</dbReference>
<evidence type="ECO:0000313" key="12">
    <source>
        <dbReference type="Proteomes" id="UP000001947"/>
    </source>
</evidence>
<comment type="subcellular location">
    <subcellularLocation>
        <location evidence="1">Cell membrane</location>
        <topology evidence="1">Multi-pass membrane protein</topology>
    </subcellularLocation>
</comment>
<dbReference type="STRING" id="203122.Sde_0135"/>
<evidence type="ECO:0000256" key="3">
    <source>
        <dbReference type="ARBA" id="ARBA00022676"/>
    </source>
</evidence>
<dbReference type="InterPro" id="IPR029044">
    <property type="entry name" value="Nucleotide-diphossugar_trans"/>
</dbReference>
<comment type="similarity">
    <text evidence="8">Belongs to the glycosyltransferase 2 family. GtrB subfamily.</text>
</comment>
<dbReference type="AlphaFoldDB" id="Q21PI0"/>
<dbReference type="Gene3D" id="3.90.550.10">
    <property type="entry name" value="Spore Coat Polysaccharide Biosynthesis Protein SpsA, Chain A"/>
    <property type="match status" value="1"/>
</dbReference>
<evidence type="ECO:0000256" key="5">
    <source>
        <dbReference type="ARBA" id="ARBA00022692"/>
    </source>
</evidence>
<dbReference type="EMBL" id="CP000282">
    <property type="protein sequence ID" value="ABD79399.1"/>
    <property type="molecule type" value="Genomic_DNA"/>
</dbReference>
<dbReference type="FunFam" id="3.90.550.10:FF:000079">
    <property type="entry name" value="Probable glycosyl transferase"/>
    <property type="match status" value="1"/>
</dbReference>
<keyword evidence="7 9" id="KW-0472">Membrane</keyword>
<evidence type="ECO:0000256" key="4">
    <source>
        <dbReference type="ARBA" id="ARBA00022679"/>
    </source>
</evidence>
<evidence type="ECO:0000256" key="9">
    <source>
        <dbReference type="SAM" id="Phobius"/>
    </source>
</evidence>
<keyword evidence="12" id="KW-1185">Reference proteome</keyword>
<dbReference type="GO" id="GO:0005886">
    <property type="term" value="C:plasma membrane"/>
    <property type="evidence" value="ECO:0007669"/>
    <property type="project" value="UniProtKB-SubCell"/>
</dbReference>
<dbReference type="InterPro" id="IPR001173">
    <property type="entry name" value="Glyco_trans_2-like"/>
</dbReference>
<dbReference type="OrthoDB" id="9811884at2"/>
<evidence type="ECO:0000256" key="6">
    <source>
        <dbReference type="ARBA" id="ARBA00022989"/>
    </source>
</evidence>
<dbReference type="Proteomes" id="UP000001947">
    <property type="component" value="Chromosome"/>
</dbReference>
<dbReference type="InterPro" id="IPR050256">
    <property type="entry name" value="Glycosyltransferase_2"/>
</dbReference>
<gene>
    <name evidence="11" type="ordered locus">Sde_0135</name>
</gene>
<dbReference type="RefSeq" id="WP_011466623.1">
    <property type="nucleotide sequence ID" value="NC_007912.1"/>
</dbReference>
<proteinExistence type="inferred from homology"/>
<accession>Q21PI0</accession>
<evidence type="ECO:0000259" key="10">
    <source>
        <dbReference type="Pfam" id="PF00535"/>
    </source>
</evidence>
<organism evidence="11 12">
    <name type="scientific">Saccharophagus degradans (strain 2-40 / ATCC 43961 / DSM 17024)</name>
    <dbReference type="NCBI Taxonomy" id="203122"/>
    <lineage>
        <taxon>Bacteria</taxon>
        <taxon>Pseudomonadati</taxon>
        <taxon>Pseudomonadota</taxon>
        <taxon>Gammaproteobacteria</taxon>
        <taxon>Cellvibrionales</taxon>
        <taxon>Cellvibrionaceae</taxon>
        <taxon>Saccharophagus</taxon>
    </lineage>
</organism>
<reference evidence="11 12" key="1">
    <citation type="journal article" date="2008" name="PLoS Genet.">
        <title>Complete genome sequence of the complex carbohydrate-degrading marine bacterium, Saccharophagus degradans strain 2-40 T.</title>
        <authorList>
            <person name="Weiner R.M."/>
            <person name="Taylor L.E.II."/>
            <person name="Henrissat B."/>
            <person name="Hauser L."/>
            <person name="Land M."/>
            <person name="Coutinho P.M."/>
            <person name="Rancurel C."/>
            <person name="Saunders E.H."/>
            <person name="Longmire A.G."/>
            <person name="Zhang H."/>
            <person name="Bayer E.A."/>
            <person name="Gilbert H.J."/>
            <person name="Larimer F."/>
            <person name="Zhulin I.B."/>
            <person name="Ekborg N.A."/>
            <person name="Lamed R."/>
            <person name="Richardson P.M."/>
            <person name="Borovok I."/>
            <person name="Hutcheson S."/>
        </authorList>
    </citation>
    <scope>NUCLEOTIDE SEQUENCE [LARGE SCALE GENOMIC DNA]</scope>
    <source>
        <strain evidence="12">2-40 / ATCC 43961 / DSM 17024</strain>
    </source>
</reference>
<evidence type="ECO:0000256" key="1">
    <source>
        <dbReference type="ARBA" id="ARBA00004651"/>
    </source>
</evidence>
<feature type="transmembrane region" description="Helical" evidence="9">
    <location>
        <begin position="265"/>
        <end position="290"/>
    </location>
</feature>
<evidence type="ECO:0000256" key="7">
    <source>
        <dbReference type="ARBA" id="ARBA00023136"/>
    </source>
</evidence>
<keyword evidence="4 11" id="KW-0808">Transferase</keyword>
<dbReference type="KEGG" id="sde:Sde_0135"/>
<name>Q21PI0_SACD2</name>
<feature type="transmembrane region" description="Helical" evidence="9">
    <location>
        <begin position="232"/>
        <end position="253"/>
    </location>
</feature>
<keyword evidence="5 9" id="KW-0812">Transmembrane</keyword>
<dbReference type="CAZy" id="GT2">
    <property type="family name" value="Glycosyltransferase Family 2"/>
</dbReference>
<evidence type="ECO:0000313" key="11">
    <source>
        <dbReference type="EMBL" id="ABD79399.1"/>
    </source>
</evidence>
<feature type="domain" description="Glycosyltransferase 2-like" evidence="10">
    <location>
        <begin position="7"/>
        <end position="170"/>
    </location>
</feature>
<dbReference type="GO" id="GO:0016757">
    <property type="term" value="F:glycosyltransferase activity"/>
    <property type="evidence" value="ECO:0007669"/>
    <property type="project" value="UniProtKB-KW"/>
</dbReference>
<dbReference type="GeneID" id="98611845"/>
<sequence>MTNKLISIVVPAYNEQEVITHFHERLAAVMNEMANYRWEVVYVNDGSKDDTLKILHGLRDADEHVAVLNLSRNFGKEIALTAGLDHSSGDAIVVIDADLQDPPELIPTLVERWEEGADVAYAKRKKRDGESAFKKATAHIFYRFMAKIGDVVLPEDTGDFRLLNRKALDALNSVRERHRFMKGLFAWIGFHQVAVEYDRDPRFAGVTKWNYWKLWNLALEGFTSFTTMPLKLATYIGVLTAFGSFVYGLYMIITTLINGNDVAGYPSLVVIVLFLGGIQLMSIGVIGEYLGRIFNETKKRPLYFTNEWVPSRENKTISE</sequence>
<keyword evidence="6 9" id="KW-1133">Transmembrane helix</keyword>
<dbReference type="HOGENOM" id="CLU_033536_0_1_6"/>
<dbReference type="SUPFAM" id="SSF53448">
    <property type="entry name" value="Nucleotide-diphospho-sugar transferases"/>
    <property type="match status" value="1"/>
</dbReference>
<keyword evidence="2" id="KW-1003">Cell membrane</keyword>
<evidence type="ECO:0000256" key="2">
    <source>
        <dbReference type="ARBA" id="ARBA00022475"/>
    </source>
</evidence>